<accession>A0ABV3YW27</accession>
<evidence type="ECO:0000256" key="3">
    <source>
        <dbReference type="ARBA" id="ARBA00022840"/>
    </source>
</evidence>
<dbReference type="PANTHER" id="PTHR46268">
    <property type="entry name" value="STRESS RESPONSE PROTEIN NHAX"/>
    <property type="match status" value="1"/>
</dbReference>
<dbReference type="InterPro" id="IPR014729">
    <property type="entry name" value="Rossmann-like_a/b/a_fold"/>
</dbReference>
<dbReference type="RefSeq" id="WP_369287256.1">
    <property type="nucleotide sequence ID" value="NZ_JBFTEG010000006.1"/>
</dbReference>
<comment type="caution">
    <text evidence="5">The sequence shown here is derived from an EMBL/GenBank/DDBJ whole genome shotgun (WGS) entry which is preliminary data.</text>
</comment>
<comment type="similarity">
    <text evidence="1">Belongs to the universal stress protein A family.</text>
</comment>
<proteinExistence type="inferred from homology"/>
<feature type="domain" description="UspA" evidence="4">
    <location>
        <begin position="140"/>
        <end position="279"/>
    </location>
</feature>
<dbReference type="Pfam" id="PF00582">
    <property type="entry name" value="Usp"/>
    <property type="match status" value="2"/>
</dbReference>
<organism evidence="5 6">
    <name type="scientific">Pseudomonas zhanjiangensis</name>
    <dbReference type="NCBI Taxonomy" id="3239015"/>
    <lineage>
        <taxon>Bacteria</taxon>
        <taxon>Pseudomonadati</taxon>
        <taxon>Pseudomonadota</taxon>
        <taxon>Gammaproteobacteria</taxon>
        <taxon>Pseudomonadales</taxon>
        <taxon>Pseudomonadaceae</taxon>
        <taxon>Pseudomonas</taxon>
    </lineage>
</organism>
<dbReference type="InterPro" id="IPR006016">
    <property type="entry name" value="UspA"/>
</dbReference>
<dbReference type="InterPro" id="IPR006015">
    <property type="entry name" value="Universal_stress_UspA"/>
</dbReference>
<protein>
    <submittedName>
        <fullName evidence="5">Universal stress protein</fullName>
    </submittedName>
</protein>
<name>A0ABV3YW27_9PSED</name>
<sequence>MIKIMVATDLSDRSALALQRAVRLIRQQGGGDWCLLHVVDDQAPQAYVAEHVQRVQALLEEEAPQLAEDAGSRPQVLVGSGEVEEVVAKAAEEQGIDLILVGAQRRSALRDFFVGRSVERLIRSSQRPVLRVAAPVNGDYHKALVALDASSTSLHALASVRKLGLVEPEQCHALRVLEPVPMGTLAEAGIDYRQLELKAGEVLQMLRGELKEAGLGLPDAQVRVEQGQPRQVIADVFKQSQADLLVIGSHARKGLSRLVLGSVASGLLNDLQGDILCVPPQA</sequence>
<dbReference type="Proteomes" id="UP001560296">
    <property type="component" value="Unassembled WGS sequence"/>
</dbReference>
<evidence type="ECO:0000313" key="6">
    <source>
        <dbReference type="Proteomes" id="UP001560296"/>
    </source>
</evidence>
<evidence type="ECO:0000256" key="2">
    <source>
        <dbReference type="ARBA" id="ARBA00022741"/>
    </source>
</evidence>
<dbReference type="EMBL" id="JBFTEG010000006">
    <property type="protein sequence ID" value="MEX6502282.1"/>
    <property type="molecule type" value="Genomic_DNA"/>
</dbReference>
<keyword evidence="2" id="KW-0547">Nucleotide-binding</keyword>
<keyword evidence="3" id="KW-0067">ATP-binding</keyword>
<evidence type="ECO:0000256" key="1">
    <source>
        <dbReference type="ARBA" id="ARBA00008791"/>
    </source>
</evidence>
<keyword evidence="6" id="KW-1185">Reference proteome</keyword>
<dbReference type="SUPFAM" id="SSF52402">
    <property type="entry name" value="Adenine nucleotide alpha hydrolases-like"/>
    <property type="match status" value="2"/>
</dbReference>
<gene>
    <name evidence="5" type="ORF">AB5S05_09435</name>
</gene>
<reference evidence="5 6" key="1">
    <citation type="submission" date="2024-07" db="EMBL/GenBank/DDBJ databases">
        <authorList>
            <person name="Li M."/>
        </authorList>
    </citation>
    <scope>NUCLEOTIDE SEQUENCE [LARGE SCALE GENOMIC DNA]</scope>
    <source>
        <strain evidence="5 6">25A3E</strain>
    </source>
</reference>
<feature type="domain" description="UspA" evidence="4">
    <location>
        <begin position="3"/>
        <end position="132"/>
    </location>
</feature>
<dbReference type="PANTHER" id="PTHR46268:SF27">
    <property type="entry name" value="UNIVERSAL STRESS PROTEIN RV2623"/>
    <property type="match status" value="1"/>
</dbReference>
<evidence type="ECO:0000259" key="4">
    <source>
        <dbReference type="Pfam" id="PF00582"/>
    </source>
</evidence>
<dbReference type="CDD" id="cd00293">
    <property type="entry name" value="USP-like"/>
    <property type="match status" value="2"/>
</dbReference>
<dbReference type="Gene3D" id="3.40.50.620">
    <property type="entry name" value="HUPs"/>
    <property type="match status" value="2"/>
</dbReference>
<evidence type="ECO:0000313" key="5">
    <source>
        <dbReference type="EMBL" id="MEX6502282.1"/>
    </source>
</evidence>
<dbReference type="PRINTS" id="PR01438">
    <property type="entry name" value="UNVRSLSTRESS"/>
</dbReference>